<dbReference type="VEuPathDB" id="PlasmoDB:PVX_099110"/>
<evidence type="ECO:0000256" key="1">
    <source>
        <dbReference type="SAM" id="MobiDB-lite"/>
    </source>
</evidence>
<gene>
    <name evidence="2" type="ORF">PVX_099110</name>
</gene>
<keyword evidence="3" id="KW-1185">Reference proteome</keyword>
<feature type="compositionally biased region" description="Basic and acidic residues" evidence="1">
    <location>
        <begin position="993"/>
        <end position="1021"/>
    </location>
</feature>
<dbReference type="InParanoid" id="A5K6K4"/>
<proteinExistence type="predicted"/>
<organism evidence="2 3">
    <name type="scientific">Plasmodium vivax (strain Salvador I)</name>
    <dbReference type="NCBI Taxonomy" id="126793"/>
    <lineage>
        <taxon>Eukaryota</taxon>
        <taxon>Sar</taxon>
        <taxon>Alveolata</taxon>
        <taxon>Apicomplexa</taxon>
        <taxon>Aconoidasida</taxon>
        <taxon>Haemosporida</taxon>
        <taxon>Plasmodiidae</taxon>
        <taxon>Plasmodium</taxon>
        <taxon>Plasmodium (Plasmodium)</taxon>
    </lineage>
</organism>
<dbReference type="PhylomeDB" id="A5K6K4"/>
<dbReference type="OMA" id="ENICFIV"/>
<reference evidence="2 3" key="1">
    <citation type="journal article" date="2008" name="Nature">
        <title>Comparative genomics of the neglected human malaria parasite Plasmodium vivax.</title>
        <authorList>
            <person name="Carlton J.M."/>
            <person name="Adams J.H."/>
            <person name="Silva J.C."/>
            <person name="Bidwell S.L."/>
            <person name="Lorenzi H."/>
            <person name="Caler E."/>
            <person name="Crabtree J."/>
            <person name="Angiuoli S.V."/>
            <person name="Merino E.F."/>
            <person name="Amedeo P."/>
            <person name="Cheng Q."/>
            <person name="Coulson R.M."/>
            <person name="Crabb B.S."/>
            <person name="Del Portillo H.A."/>
            <person name="Essien K."/>
            <person name="Feldblyum T.V."/>
            <person name="Fernandez-Becerra C."/>
            <person name="Gilson P.R."/>
            <person name="Gueye A.H."/>
            <person name="Guo X."/>
            <person name="Kang'a S."/>
            <person name="Kooij T.W."/>
            <person name="Korsinczky M."/>
            <person name="Meyer E.V."/>
            <person name="Nene V."/>
            <person name="Paulsen I."/>
            <person name="White O."/>
            <person name="Ralph S.A."/>
            <person name="Ren Q."/>
            <person name="Sargeant T.J."/>
            <person name="Salzberg S.L."/>
            <person name="Stoeckert C.J."/>
            <person name="Sullivan S.A."/>
            <person name="Yamamoto M.M."/>
            <person name="Hoffman S.L."/>
            <person name="Wortman J.R."/>
            <person name="Gardner M.J."/>
            <person name="Galinski M.R."/>
            <person name="Barnwell J.W."/>
            <person name="Fraser-Liggett C.M."/>
        </authorList>
    </citation>
    <scope>NUCLEOTIDE SEQUENCE [LARGE SCALE GENOMIC DNA]</scope>
    <source>
        <strain evidence="2 3">Salvador I</strain>
    </source>
</reference>
<dbReference type="FunCoup" id="A5K6K4">
    <property type="interactions" value="315"/>
</dbReference>
<dbReference type="KEGG" id="pvx:PVX_099110"/>
<evidence type="ECO:0000313" key="3">
    <source>
        <dbReference type="Proteomes" id="UP000008333"/>
    </source>
</evidence>
<feature type="compositionally biased region" description="Acidic residues" evidence="1">
    <location>
        <begin position="39"/>
        <end position="52"/>
    </location>
</feature>
<feature type="region of interest" description="Disordered" evidence="1">
    <location>
        <begin position="993"/>
        <end position="1031"/>
    </location>
</feature>
<accession>A5K6K4</accession>
<dbReference type="GeneID" id="5473963"/>
<sequence>MEQHTVLKEIKQSKNNCEAFFERHFRGLLPNGRGAEHEKEEEEEGISTEESEELQKRVHSLWGEVKAEKEYIDGEINAEVEDYRGMAILMKTHVEAMQVEMGKLFSNIDVADGKVSAGGGHHWKGGTSFSSDSGRSANAEVGRLHEMGEADEAHQMDESHELEGILRKSIDAKGRLENIKRGLLFLKAFPSLKKNMNELFLIVKNVQLDVNEKVKKAIILHSNLLYINEHEEIISYFKIYVPSIDVCIYSSEFFDNFFGLLNDILASFLSDENASPVDSTRILQIYVQTFRTYLKFVHLYVYPEGYLVEEITKKIVHFIVGNFRKTFLKFTQSESGGAVHNAVINYYEYFTTFVEEHQAAMRRLVRQLCKEVAPDCGVSGVSGVSGEGGQVAAEDGERGEVAQVAQHEEDFLVRLYKEAIQVVGPFVGEQAKQLREDKSGAIKRKGAATHKIMDALSVSVNILSNSPLLIGKKNMLSRIINEATFMSDDVMAEHVVSLSDASQFDMHCFEEVNTKVSTFDRNDIMAENKLHTFFTQLEEDITKIIEKKKKEINTKEMFNSPFFKFIPFFSFTFCHDTEFLLLFINVYNFVYEIIYNMKDQIRRKKEENEKRRKQNLAGIHDDESRYLSMKEDLDSSSEVIQYVKTVMMTFIQIVNTFVNITKLYESFGKFLFERTLGHFTSRSLLNVISKRYLSRRGKYPPGVDLNIGHVHAYFEKGDFPTVNPPAGAERRKARPGERHAEGERAEERHAEEERGASPTEHNATSPAEQEAPSPDGEPPRGVAAEVQAEEKPNEPNEPRELDELECGKHLLKSSLCKLNDIKSTIIKNVIHFALIPLYDYTNRYTAKVGALPRKEETVESLDPEENICFIVETVFLYIHTFHEHGNKHLTDLLFEQIAEMFLSSVGSIRHLNESALRQLQADTQYFINVCKRLKVRNYKPFFLFSCSLSFVLARGGRDGGRDGSGNGSGDGIRGDASAVRAEVHAYLSECAMREGQEGKEQEQGQEQEHEQRQEQRQERGSAHPFGITSDDAATAQAHVARLLSCLQ</sequence>
<comment type="caution">
    <text evidence="2">The sequence shown here is derived from an EMBL/GenBank/DDBJ whole genome shotgun (WGS) entry which is preliminary data.</text>
</comment>
<feature type="compositionally biased region" description="Basic and acidic residues" evidence="1">
    <location>
        <begin position="788"/>
        <end position="801"/>
    </location>
</feature>
<dbReference type="AlphaFoldDB" id="A5K6K4"/>
<dbReference type="Proteomes" id="UP000008333">
    <property type="component" value="Unassembled WGS sequence"/>
</dbReference>
<dbReference type="RefSeq" id="XP_001614672.1">
    <property type="nucleotide sequence ID" value="XM_001614622.1"/>
</dbReference>
<feature type="region of interest" description="Disordered" evidence="1">
    <location>
        <begin position="716"/>
        <end position="801"/>
    </location>
</feature>
<feature type="region of interest" description="Disordered" evidence="1">
    <location>
        <begin position="30"/>
        <end position="52"/>
    </location>
</feature>
<feature type="compositionally biased region" description="Basic and acidic residues" evidence="1">
    <location>
        <begin position="728"/>
        <end position="755"/>
    </location>
</feature>
<protein>
    <submittedName>
        <fullName evidence="2">Uncharacterized protein</fullName>
    </submittedName>
</protein>
<name>A5K6K4_PLAVS</name>
<evidence type="ECO:0000313" key="2">
    <source>
        <dbReference type="EMBL" id="EDL44945.1"/>
    </source>
</evidence>
<dbReference type="EMBL" id="AAKM01000007">
    <property type="protein sequence ID" value="EDL44945.1"/>
    <property type="molecule type" value="Genomic_DNA"/>
</dbReference>